<dbReference type="Proteomes" id="UP000006764">
    <property type="component" value="Chromosome"/>
</dbReference>
<evidence type="ECO:0000256" key="12">
    <source>
        <dbReference type="SAM" id="Phobius"/>
    </source>
</evidence>
<name>A0A0B4XPK1_9GAMM</name>
<evidence type="ECO:0000256" key="5">
    <source>
        <dbReference type="ARBA" id="ARBA00022692"/>
    </source>
</evidence>
<dbReference type="AlphaFoldDB" id="A0A0B4XPK1"/>
<dbReference type="InterPro" id="IPR033885">
    <property type="entry name" value="AlkB/XylM"/>
</dbReference>
<keyword evidence="15" id="KW-1185">Reference proteome</keyword>
<dbReference type="GO" id="GO:0005886">
    <property type="term" value="C:plasma membrane"/>
    <property type="evidence" value="ECO:0007669"/>
    <property type="project" value="UniProtKB-SubCell"/>
</dbReference>
<keyword evidence="9" id="KW-0408">Iron</keyword>
<dbReference type="PANTHER" id="PTHR38674:SF1">
    <property type="entry name" value="ALKANE 1-MONOOXYGENASE 1"/>
    <property type="match status" value="1"/>
</dbReference>
<evidence type="ECO:0000256" key="7">
    <source>
        <dbReference type="ARBA" id="ARBA00022989"/>
    </source>
</evidence>
<feature type="transmembrane region" description="Helical" evidence="12">
    <location>
        <begin position="360"/>
        <end position="378"/>
    </location>
</feature>
<reference evidence="14 15" key="1">
    <citation type="journal article" date="2012" name="J. Bacteriol.">
        <title>Genome sequence of an alkane-degrading bacterium, Alcanivorax pacificus type strain W11-5, isolated from deep sea sediment.</title>
        <authorList>
            <person name="Lai Q."/>
            <person name="Shao Z."/>
        </authorList>
    </citation>
    <scope>NUCLEOTIDE SEQUENCE [LARGE SCALE GENOMIC DNA]</scope>
    <source>
        <strain evidence="14 15">W11-5</strain>
    </source>
</reference>
<evidence type="ECO:0000256" key="2">
    <source>
        <dbReference type="ARBA" id="ARBA00010823"/>
    </source>
</evidence>
<evidence type="ECO:0000313" key="15">
    <source>
        <dbReference type="Proteomes" id="UP000006764"/>
    </source>
</evidence>
<evidence type="ECO:0000256" key="6">
    <source>
        <dbReference type="ARBA" id="ARBA00022723"/>
    </source>
</evidence>
<evidence type="ECO:0000256" key="8">
    <source>
        <dbReference type="ARBA" id="ARBA00023002"/>
    </source>
</evidence>
<sequence>MIVHHIARWPIKNNNPLNEVLTMSTTYQINHPEKGLIQYTDQKRYLWMASILLPLLAVSGVAGYFWLTSEWALLAPLVFLYGVVPALDNLFGSDENNPPEELVPQLEEDRYYRILTWLTVPMHFIVLFAMAWFVGTTELSLWAMVAVALTAGIYSGLGINTAHELGHKKPLLERRLARLALAVSTYGHFCVEHNRGHHRDVATGEDPASSRMGESIYKFMLREIPGAFRRGWEEEQQRLQRKGKSVWSLENEILQSYALSAVIQVGLIATFGWVMVPFLLIHNFWAWFQLTSANYIEHYGLLRERKENGRYEHCQPHHSWNANYIFSNILLFHLERHSDHHANPTRRYQSLRNFDNIPELPNGYFGMFLVAYIPWLWYRVMDKRLLALPHIQGDLSKVNIDPAKRDAILAHYGKQAV</sequence>
<keyword evidence="8" id="KW-0560">Oxidoreductase</keyword>
<dbReference type="EMBL" id="CP004387">
    <property type="protein sequence ID" value="AJD48670.1"/>
    <property type="molecule type" value="Genomic_DNA"/>
</dbReference>
<gene>
    <name evidence="14" type="ORF">S7S_11290</name>
</gene>
<dbReference type="GO" id="GO:0004497">
    <property type="term" value="F:monooxygenase activity"/>
    <property type="evidence" value="ECO:0007669"/>
    <property type="project" value="UniProtKB-KW"/>
</dbReference>
<dbReference type="HOGENOM" id="CLU_044462_1_0_6"/>
<feature type="transmembrane region" description="Helical" evidence="12">
    <location>
        <begin position="257"/>
        <end position="281"/>
    </location>
</feature>
<organism evidence="14 15">
    <name type="scientific">Isoalcanivorax pacificus W11-5</name>
    <dbReference type="NCBI Taxonomy" id="391936"/>
    <lineage>
        <taxon>Bacteria</taxon>
        <taxon>Pseudomonadati</taxon>
        <taxon>Pseudomonadota</taxon>
        <taxon>Gammaproteobacteria</taxon>
        <taxon>Oceanospirillales</taxon>
        <taxon>Alcanivoracaceae</taxon>
        <taxon>Isoalcanivorax</taxon>
    </lineage>
</organism>
<evidence type="ECO:0000256" key="3">
    <source>
        <dbReference type="ARBA" id="ARBA00022475"/>
    </source>
</evidence>
<dbReference type="GO" id="GO:0006629">
    <property type="term" value="P:lipid metabolic process"/>
    <property type="evidence" value="ECO:0007669"/>
    <property type="project" value="InterPro"/>
</dbReference>
<keyword evidence="5 12" id="KW-0812">Transmembrane</keyword>
<dbReference type="KEGG" id="apac:S7S_11290"/>
<evidence type="ECO:0000256" key="1">
    <source>
        <dbReference type="ARBA" id="ARBA00004429"/>
    </source>
</evidence>
<feature type="transmembrane region" description="Helical" evidence="12">
    <location>
        <begin position="73"/>
        <end position="91"/>
    </location>
</feature>
<dbReference type="CDD" id="cd03512">
    <property type="entry name" value="Alkane-hydroxylase"/>
    <property type="match status" value="1"/>
</dbReference>
<keyword evidence="3" id="KW-1003">Cell membrane</keyword>
<evidence type="ECO:0000256" key="11">
    <source>
        <dbReference type="ARBA" id="ARBA00023136"/>
    </source>
</evidence>
<dbReference type="PANTHER" id="PTHR38674">
    <property type="entry name" value="ALKANE 1-MONOOXYGENASE 1"/>
    <property type="match status" value="1"/>
</dbReference>
<feature type="transmembrane region" description="Helical" evidence="12">
    <location>
        <begin position="139"/>
        <end position="159"/>
    </location>
</feature>
<comment type="similarity">
    <text evidence="2">Belongs to the fatty acid desaturase type 1 family. AlkB subfamily.</text>
</comment>
<feature type="domain" description="Fatty acid desaturase" evidence="13">
    <location>
        <begin position="141"/>
        <end position="355"/>
    </location>
</feature>
<evidence type="ECO:0000256" key="10">
    <source>
        <dbReference type="ARBA" id="ARBA00023033"/>
    </source>
</evidence>
<protein>
    <submittedName>
        <fullName evidence="14">Alkane 1-monooxygenase</fullName>
    </submittedName>
</protein>
<keyword evidence="4" id="KW-0997">Cell inner membrane</keyword>
<evidence type="ECO:0000256" key="4">
    <source>
        <dbReference type="ARBA" id="ARBA00022519"/>
    </source>
</evidence>
<evidence type="ECO:0000256" key="9">
    <source>
        <dbReference type="ARBA" id="ARBA00023004"/>
    </source>
</evidence>
<dbReference type="Pfam" id="PF00487">
    <property type="entry name" value="FA_desaturase"/>
    <property type="match status" value="1"/>
</dbReference>
<comment type="subcellular location">
    <subcellularLocation>
        <location evidence="1">Cell inner membrane</location>
        <topology evidence="1">Multi-pass membrane protein</topology>
    </subcellularLocation>
</comment>
<evidence type="ECO:0000259" key="13">
    <source>
        <dbReference type="Pfam" id="PF00487"/>
    </source>
</evidence>
<proteinExistence type="inferred from homology"/>
<feature type="transmembrane region" description="Helical" evidence="12">
    <location>
        <begin position="45"/>
        <end position="67"/>
    </location>
</feature>
<keyword evidence="10 14" id="KW-0503">Monooxygenase</keyword>
<keyword evidence="11 12" id="KW-0472">Membrane</keyword>
<dbReference type="RefSeq" id="WP_008737102.1">
    <property type="nucleotide sequence ID" value="NZ_CP004387.1"/>
</dbReference>
<keyword evidence="7 12" id="KW-1133">Transmembrane helix</keyword>
<dbReference type="STRING" id="391936.S7S_11290"/>
<evidence type="ECO:0000313" key="14">
    <source>
        <dbReference type="EMBL" id="AJD48670.1"/>
    </source>
</evidence>
<keyword evidence="6" id="KW-0479">Metal-binding</keyword>
<accession>A0A0B4XPK1</accession>
<dbReference type="GO" id="GO:0046872">
    <property type="term" value="F:metal ion binding"/>
    <property type="evidence" value="ECO:0007669"/>
    <property type="project" value="UniProtKB-KW"/>
</dbReference>
<dbReference type="InterPro" id="IPR005804">
    <property type="entry name" value="FA_desaturase_dom"/>
</dbReference>
<feature type="transmembrane region" description="Helical" evidence="12">
    <location>
        <begin position="111"/>
        <end position="133"/>
    </location>
</feature>